<dbReference type="Gene3D" id="2.40.50.100">
    <property type="match status" value="1"/>
</dbReference>
<keyword evidence="1" id="KW-0175">Coiled coil</keyword>
<protein>
    <submittedName>
        <fullName evidence="2">Hemolysin D</fullName>
    </submittedName>
</protein>
<gene>
    <name evidence="2" type="ORF">OA57_02025</name>
</gene>
<feature type="coiled-coil region" evidence="1">
    <location>
        <begin position="83"/>
        <end position="169"/>
    </location>
</feature>
<dbReference type="SUPFAM" id="SSF111369">
    <property type="entry name" value="HlyD-like secretion proteins"/>
    <property type="match status" value="1"/>
</dbReference>
<reference evidence="2 3" key="1">
    <citation type="submission" date="2014-11" db="EMBL/GenBank/DDBJ databases">
        <title>Draft genome sequence of Chelonobacter oris 1662T, associated with respiratory disease in Hermann's Tortoises.</title>
        <authorList>
            <person name="Kudirkiene E."/>
            <person name="Hansen M.J."/>
            <person name="Bojesen A.M."/>
        </authorList>
    </citation>
    <scope>NUCLEOTIDE SEQUENCE [LARGE SCALE GENOMIC DNA]</scope>
    <source>
        <strain evidence="2 3">1662</strain>
    </source>
</reference>
<dbReference type="RefSeq" id="WP_034612783.1">
    <property type="nucleotide sequence ID" value="NZ_JSUM01000003.1"/>
</dbReference>
<dbReference type="STRING" id="505317.OA57_02025"/>
<sequence length="327" mass="35677">MKKLLIVLPIVALIGGAIWFSQQDSEQDYPNVAAVNGRLELARMDVASLYAGRVEAIAVTEGQTVEKDALLAVLSSTTTQAQLAAAQAQQTQAEQAVKRAQAQIETQRQQLKVAQMDLDNAQKMRRDNLISKSEMEKRQAERDAANAALQAAQAAKLEAEAAVQQAAAQVEQAGSMERDMSVRAPQAGRVEYKIAEVGNVIPSGGKVISLLNLNDISMNLFFPGPTVNKIPLNSEARIVLDGLDWVWPATVTYIAADAQFTPKYVETAEEREKLVFKIKLQIPQQVAQQYASYLKGGMTGNGYVLTENGAQWPEVLRIRLPESAVDE</sequence>
<dbReference type="PANTHER" id="PTHR30438">
    <property type="entry name" value="36 KDA ANTIGEN-RELATED"/>
    <property type="match status" value="1"/>
</dbReference>
<evidence type="ECO:0000313" key="2">
    <source>
        <dbReference type="EMBL" id="KGQ71038.1"/>
    </source>
</evidence>
<dbReference type="PANTHER" id="PTHR30438:SF2">
    <property type="entry name" value="MEMBRANE PROTEIN"/>
    <property type="match status" value="1"/>
</dbReference>
<evidence type="ECO:0000313" key="3">
    <source>
        <dbReference type="Proteomes" id="UP000030380"/>
    </source>
</evidence>
<proteinExistence type="predicted"/>
<dbReference type="GO" id="GO:0005886">
    <property type="term" value="C:plasma membrane"/>
    <property type="evidence" value="ECO:0007669"/>
    <property type="project" value="TreeGrafter"/>
</dbReference>
<comment type="caution">
    <text evidence="2">The sequence shown here is derived from an EMBL/GenBank/DDBJ whole genome shotgun (WGS) entry which is preliminary data.</text>
</comment>
<keyword evidence="3" id="KW-1185">Reference proteome</keyword>
<dbReference type="Gene3D" id="1.10.287.470">
    <property type="entry name" value="Helix hairpin bin"/>
    <property type="match status" value="1"/>
</dbReference>
<accession>A0A0A3ANP5</accession>
<dbReference type="AlphaFoldDB" id="A0A0A3ANP5"/>
<evidence type="ECO:0000256" key="1">
    <source>
        <dbReference type="SAM" id="Coils"/>
    </source>
</evidence>
<name>A0A0A3ANP5_9PAST</name>
<organism evidence="2 3">
    <name type="scientific">Chelonobacter oris</name>
    <dbReference type="NCBI Taxonomy" id="505317"/>
    <lineage>
        <taxon>Bacteria</taxon>
        <taxon>Pseudomonadati</taxon>
        <taxon>Pseudomonadota</taxon>
        <taxon>Gammaproteobacteria</taxon>
        <taxon>Pasteurellales</taxon>
        <taxon>Pasteurellaceae</taxon>
        <taxon>Chelonobacter</taxon>
    </lineage>
</organism>
<dbReference type="Proteomes" id="UP000030380">
    <property type="component" value="Unassembled WGS sequence"/>
</dbReference>
<dbReference type="OrthoDB" id="9778236at2"/>
<dbReference type="EMBL" id="JSUM01000003">
    <property type="protein sequence ID" value="KGQ71038.1"/>
    <property type="molecule type" value="Genomic_DNA"/>
</dbReference>